<comment type="caution">
    <text evidence="1">The sequence shown here is derived from an EMBL/GenBank/DDBJ whole genome shotgun (WGS) entry which is preliminary data.</text>
</comment>
<accession>A0ABW5RTX9</accession>
<gene>
    <name evidence="1" type="ORF">ACFSUL_14180</name>
</gene>
<keyword evidence="2" id="KW-1185">Reference proteome</keyword>
<dbReference type="Proteomes" id="UP001597506">
    <property type="component" value="Unassembled WGS sequence"/>
</dbReference>
<evidence type="ECO:0000313" key="2">
    <source>
        <dbReference type="Proteomes" id="UP001597506"/>
    </source>
</evidence>
<dbReference type="EMBL" id="JBHUMF010000031">
    <property type="protein sequence ID" value="MFD2681885.1"/>
    <property type="molecule type" value="Genomic_DNA"/>
</dbReference>
<reference evidence="2" key="1">
    <citation type="journal article" date="2019" name="Int. J. Syst. Evol. Microbiol.">
        <title>The Global Catalogue of Microorganisms (GCM) 10K type strain sequencing project: providing services to taxonomists for standard genome sequencing and annotation.</title>
        <authorList>
            <consortium name="The Broad Institute Genomics Platform"/>
            <consortium name="The Broad Institute Genome Sequencing Center for Infectious Disease"/>
            <person name="Wu L."/>
            <person name="Ma J."/>
        </authorList>
    </citation>
    <scope>NUCLEOTIDE SEQUENCE [LARGE SCALE GENOMIC DNA]</scope>
    <source>
        <strain evidence="2">KCTC 3913</strain>
    </source>
</reference>
<proteinExistence type="predicted"/>
<dbReference type="RefSeq" id="WP_377936465.1">
    <property type="nucleotide sequence ID" value="NZ_JBHUMF010000031.1"/>
</dbReference>
<protein>
    <submittedName>
        <fullName evidence="1">Uncharacterized protein</fullName>
    </submittedName>
</protein>
<organism evidence="1 2">
    <name type="scientific">Bacillus seohaeanensis</name>
    <dbReference type="NCBI Taxonomy" id="284580"/>
    <lineage>
        <taxon>Bacteria</taxon>
        <taxon>Bacillati</taxon>
        <taxon>Bacillota</taxon>
        <taxon>Bacilli</taxon>
        <taxon>Bacillales</taxon>
        <taxon>Bacillaceae</taxon>
        <taxon>Bacillus</taxon>
    </lineage>
</organism>
<evidence type="ECO:0000313" key="1">
    <source>
        <dbReference type="EMBL" id="MFD2681885.1"/>
    </source>
</evidence>
<sequence length="131" mass="14866">MEFTVTGHELNTIHDMKKLSIVVTQAVLDELQEATKHKRKIRIVTSNSFIVADKISTQEPDKDNMPLLDRALLESEETTFRIMENGNIVNVYAMIILHNVKIVPFANPDKPIESESFAIFTDHIMGITLTD</sequence>
<name>A0ABW5RTX9_9BACI</name>